<proteinExistence type="predicted"/>
<sequence>MWLINVKDRKLECFHDERTLPPYAILSHTWTSSEATMQEYRDLVAGNSTRSEEIKSSEGYAKIDATCRQAHRDNLSYVWVDTCCIDKTSSAELTEAINSMFRWYQKAQTCYVHLADVKGSVFIGRQQLGRAKWFTRGWTLQELIAPLDMGFYDKNCTFLGTKVSLLGHLNVITGIDENVLSDCRIISLISVATRMSWAARRTTTKVEDIAYSLFGIFGVNLPLLYGEGTRAFQRLQEEILKETDDQSLFAWQVAHPDINCLPHQLSPVPLEDGVSVFAQSPDDFITTAHTFDFASPGEMSLAGGKGLKFELPLIKIANEKHYVGVLACTNSTGAFTGIVLQEMCPGHFMRHPTAPLVRVRQSDIRGSDSTSIYIRKAVSAIYPSKAYSYKAHKTRRVPVVWL</sequence>
<organism evidence="1 2">
    <name type="scientific">Boeremia exigua</name>
    <dbReference type="NCBI Taxonomy" id="749465"/>
    <lineage>
        <taxon>Eukaryota</taxon>
        <taxon>Fungi</taxon>
        <taxon>Dikarya</taxon>
        <taxon>Ascomycota</taxon>
        <taxon>Pezizomycotina</taxon>
        <taxon>Dothideomycetes</taxon>
        <taxon>Pleosporomycetidae</taxon>
        <taxon>Pleosporales</taxon>
        <taxon>Pleosporineae</taxon>
        <taxon>Didymellaceae</taxon>
        <taxon>Boeremia</taxon>
    </lineage>
</organism>
<name>A0ACC2I0N3_9PLEO</name>
<accession>A0ACC2I0N3</accession>
<evidence type="ECO:0000313" key="2">
    <source>
        <dbReference type="Proteomes" id="UP001153331"/>
    </source>
</evidence>
<evidence type="ECO:0000313" key="1">
    <source>
        <dbReference type="EMBL" id="KAJ8108776.1"/>
    </source>
</evidence>
<gene>
    <name evidence="1" type="ORF">OPT61_g7938</name>
</gene>
<comment type="caution">
    <text evidence="1">The sequence shown here is derived from an EMBL/GenBank/DDBJ whole genome shotgun (WGS) entry which is preliminary data.</text>
</comment>
<dbReference type="Proteomes" id="UP001153331">
    <property type="component" value="Unassembled WGS sequence"/>
</dbReference>
<dbReference type="EMBL" id="JAPHNI010000699">
    <property type="protein sequence ID" value="KAJ8108776.1"/>
    <property type="molecule type" value="Genomic_DNA"/>
</dbReference>
<protein>
    <submittedName>
        <fullName evidence="1">Uncharacterized protein</fullName>
    </submittedName>
</protein>
<reference evidence="1" key="1">
    <citation type="submission" date="2022-11" db="EMBL/GenBank/DDBJ databases">
        <title>Genome Sequence of Boeremia exigua.</title>
        <authorList>
            <person name="Buettner E."/>
        </authorList>
    </citation>
    <scope>NUCLEOTIDE SEQUENCE</scope>
    <source>
        <strain evidence="1">CU02</strain>
    </source>
</reference>
<keyword evidence="2" id="KW-1185">Reference proteome</keyword>